<feature type="transmembrane region" description="Helical" evidence="1">
    <location>
        <begin position="88"/>
        <end position="106"/>
    </location>
</feature>
<evidence type="ECO:0000313" key="2">
    <source>
        <dbReference type="EMBL" id="MFC2973292.1"/>
    </source>
</evidence>
<feature type="transmembrane region" description="Helical" evidence="1">
    <location>
        <begin position="113"/>
        <end position="128"/>
    </location>
</feature>
<evidence type="ECO:0008006" key="4">
    <source>
        <dbReference type="Google" id="ProtNLM"/>
    </source>
</evidence>
<comment type="caution">
    <text evidence="2">The sequence shown here is derived from an EMBL/GenBank/DDBJ whole genome shotgun (WGS) entry which is preliminary data.</text>
</comment>
<sequence>MNKKEIKAQVKELISSGVPKPEVFAKLSGKGLKDNQLAHLIASYADPYLCDLHDRKINVLITLMFIQAVFALLAGFGIGAQIGPNAQLIFAALCALVPLLFAFGFYKHMAGAYNAYILLAIINLPRQLEGFSSSPAVTSVALAMSVGMLGYVWYVRQKIFPDFSFISPKKIKGQYVFSS</sequence>
<accession>A0ABV7AV67</accession>
<name>A0ABV7AV67_9GAMM</name>
<gene>
    <name evidence="2" type="ORF">ACFOJE_13870</name>
</gene>
<dbReference type="EMBL" id="JBHRSJ010000029">
    <property type="protein sequence ID" value="MFC2973292.1"/>
    <property type="molecule type" value="Genomic_DNA"/>
</dbReference>
<organism evidence="2 3">
    <name type="scientific">Azotobacter bryophylli</name>
    <dbReference type="NCBI Taxonomy" id="1986537"/>
    <lineage>
        <taxon>Bacteria</taxon>
        <taxon>Pseudomonadati</taxon>
        <taxon>Pseudomonadota</taxon>
        <taxon>Gammaproteobacteria</taxon>
        <taxon>Pseudomonadales</taxon>
        <taxon>Pseudomonadaceae</taxon>
        <taxon>Azotobacter</taxon>
    </lineage>
</organism>
<feature type="transmembrane region" description="Helical" evidence="1">
    <location>
        <begin position="134"/>
        <end position="154"/>
    </location>
</feature>
<keyword evidence="1" id="KW-0472">Membrane</keyword>
<protein>
    <recommendedName>
        <fullName evidence="4">Permease</fullName>
    </recommendedName>
</protein>
<dbReference type="Proteomes" id="UP001595457">
    <property type="component" value="Unassembled WGS sequence"/>
</dbReference>
<keyword evidence="3" id="KW-1185">Reference proteome</keyword>
<feature type="transmembrane region" description="Helical" evidence="1">
    <location>
        <begin position="59"/>
        <end position="82"/>
    </location>
</feature>
<reference evidence="3" key="1">
    <citation type="journal article" date="2019" name="Int. J. Syst. Evol. Microbiol.">
        <title>The Global Catalogue of Microorganisms (GCM) 10K type strain sequencing project: providing services to taxonomists for standard genome sequencing and annotation.</title>
        <authorList>
            <consortium name="The Broad Institute Genomics Platform"/>
            <consortium name="The Broad Institute Genome Sequencing Center for Infectious Disease"/>
            <person name="Wu L."/>
            <person name="Ma J."/>
        </authorList>
    </citation>
    <scope>NUCLEOTIDE SEQUENCE [LARGE SCALE GENOMIC DNA]</scope>
    <source>
        <strain evidence="3">KCTC 62195</strain>
    </source>
</reference>
<evidence type="ECO:0000313" key="3">
    <source>
        <dbReference type="Proteomes" id="UP001595457"/>
    </source>
</evidence>
<proteinExistence type="predicted"/>
<dbReference type="RefSeq" id="WP_377814976.1">
    <property type="nucleotide sequence ID" value="NZ_JBHRSJ010000029.1"/>
</dbReference>
<keyword evidence="1" id="KW-1133">Transmembrane helix</keyword>
<evidence type="ECO:0000256" key="1">
    <source>
        <dbReference type="SAM" id="Phobius"/>
    </source>
</evidence>
<keyword evidence="1" id="KW-0812">Transmembrane</keyword>